<keyword evidence="9" id="KW-1185">Reference proteome</keyword>
<protein>
    <recommendedName>
        <fullName evidence="10">SWIRM domain-containing protein</fullName>
    </recommendedName>
</protein>
<dbReference type="PROSITE" id="PS50934">
    <property type="entry name" value="SWIRM"/>
    <property type="match status" value="1"/>
</dbReference>
<evidence type="ECO:0000313" key="9">
    <source>
        <dbReference type="Proteomes" id="UP000294530"/>
    </source>
</evidence>
<evidence type="ECO:0000259" key="7">
    <source>
        <dbReference type="PROSITE" id="PS51293"/>
    </source>
</evidence>
<dbReference type="PANTHER" id="PTHR12802:SF41">
    <property type="entry name" value="BRAHMA ASSOCIATED PROTEIN 155 KDA"/>
    <property type="match status" value="1"/>
</dbReference>
<dbReference type="Gene3D" id="1.10.10.10">
    <property type="entry name" value="Winged helix-like DNA-binding domain superfamily/Winged helix DNA-binding domain"/>
    <property type="match status" value="1"/>
</dbReference>
<dbReference type="GO" id="GO:0005634">
    <property type="term" value="C:nucleus"/>
    <property type="evidence" value="ECO:0007669"/>
    <property type="project" value="UniProtKB-ARBA"/>
</dbReference>
<keyword evidence="4" id="KW-0539">Nucleus</keyword>
<dbReference type="PANTHER" id="PTHR12802">
    <property type="entry name" value="SWI/SNF COMPLEX-RELATED"/>
    <property type="match status" value="1"/>
</dbReference>
<dbReference type="FunFam" id="1.10.10.10:FF:000020">
    <property type="entry name" value="SWI/SNF complex subunit SMARCC2 isoform c"/>
    <property type="match status" value="1"/>
</dbReference>
<dbReference type="SUPFAM" id="SSF46689">
    <property type="entry name" value="Homeodomain-like"/>
    <property type="match status" value="2"/>
</dbReference>
<dbReference type="GeneID" id="94346131"/>
<dbReference type="KEGG" id="blac:94346131"/>
<dbReference type="CDD" id="cd00167">
    <property type="entry name" value="SANT"/>
    <property type="match status" value="1"/>
</dbReference>
<evidence type="ECO:0000256" key="3">
    <source>
        <dbReference type="ARBA" id="ARBA00023163"/>
    </source>
</evidence>
<evidence type="ECO:0000256" key="2">
    <source>
        <dbReference type="ARBA" id="ARBA00023125"/>
    </source>
</evidence>
<keyword evidence="2" id="KW-0238">DNA-binding</keyword>
<accession>A0A976FNE7</accession>
<dbReference type="OrthoDB" id="118550at2759"/>
<dbReference type="InterPro" id="IPR036388">
    <property type="entry name" value="WH-like_DNA-bd_sf"/>
</dbReference>
<sequence length="592" mass="63661">MESSSSSAAAAAATTSASTPSSSSAQPFKSTIATSTTASASHMADSDPQTDPDDFEGSKAIAVPRCSTWFAMDKINPIEKRMLPEFFTNHASKTAELYLKYRNYMVHAYRQQPGVYLTATACRRNLAGDACAILRVHEFLTHWGLINFHVPPHAMPPTVHSNYALKTVESTALNCEKGPVAMLVAATQTNNRHANVPLACEACGAPRNPDDSFFELPKEIKTKWMSHGAATSATPMVSSSIHGKSSESKEVTIHGFALRPGSGICEECYIRGAYPEGYEASDFVLMPQVGGTSVSKTAQWSLNETNALLEAVSSTRKDASGDEHGNCDWNYVASKVGTKTAEECLVHFLELPMLEEMLPRHGKQLQQWSQEGIRPYYPGSALNAPVLDLVALVEGIDPAVAQAAAYAAISAIQRLHLKPIDSDIKVETTQSVTPASSTLLDAAADAVVTSAETAGIKSTIKSEDSVGDTNVVMEDVTGATDSAGPHPAGKAEQPSVSKELLAVTEETANATTVALVATRAQAIADETDTGPVRDLVNQLLENQLRQMELKMEQLTVLEQTVVAQKEQLAREKYQLYIDRLAFSRDKLKGRAT</sequence>
<feature type="domain" description="SANT" evidence="7">
    <location>
        <begin position="328"/>
        <end position="356"/>
    </location>
</feature>
<dbReference type="PROSITE" id="PS51293">
    <property type="entry name" value="SANT"/>
    <property type="match status" value="1"/>
</dbReference>
<feature type="region of interest" description="Disordered" evidence="5">
    <location>
        <begin position="1"/>
        <end position="57"/>
    </location>
</feature>
<proteinExistence type="predicted"/>
<evidence type="ECO:0000259" key="6">
    <source>
        <dbReference type="PROSITE" id="PS50934"/>
    </source>
</evidence>
<dbReference type="Pfam" id="PF04433">
    <property type="entry name" value="SWIRM"/>
    <property type="match status" value="1"/>
</dbReference>
<dbReference type="EMBL" id="SHOA02000007">
    <property type="protein sequence ID" value="TDH69835.1"/>
    <property type="molecule type" value="Genomic_DNA"/>
</dbReference>
<dbReference type="GO" id="GO:0003677">
    <property type="term" value="F:DNA binding"/>
    <property type="evidence" value="ECO:0007669"/>
    <property type="project" value="UniProtKB-KW"/>
</dbReference>
<organism evidence="8 9">
    <name type="scientific">Bremia lactucae</name>
    <name type="common">Lettuce downy mildew</name>
    <dbReference type="NCBI Taxonomy" id="4779"/>
    <lineage>
        <taxon>Eukaryota</taxon>
        <taxon>Sar</taxon>
        <taxon>Stramenopiles</taxon>
        <taxon>Oomycota</taxon>
        <taxon>Peronosporomycetes</taxon>
        <taxon>Peronosporales</taxon>
        <taxon>Peronosporaceae</taxon>
        <taxon>Bremia</taxon>
    </lineage>
</organism>
<evidence type="ECO:0000313" key="8">
    <source>
        <dbReference type="EMBL" id="TDH69835.1"/>
    </source>
</evidence>
<name>A0A976FNE7_BRELC</name>
<dbReference type="InterPro" id="IPR001005">
    <property type="entry name" value="SANT/Myb"/>
</dbReference>
<keyword evidence="3" id="KW-0804">Transcription</keyword>
<gene>
    <name evidence="8" type="ORF">CCR75_002363</name>
</gene>
<dbReference type="AlphaFoldDB" id="A0A976FNE7"/>
<feature type="compositionally biased region" description="Low complexity" evidence="5">
    <location>
        <begin position="1"/>
        <end position="41"/>
    </location>
</feature>
<evidence type="ECO:0000256" key="4">
    <source>
        <dbReference type="ARBA" id="ARBA00023242"/>
    </source>
</evidence>
<dbReference type="InterPro" id="IPR007526">
    <property type="entry name" value="SWIRM"/>
</dbReference>
<dbReference type="InterPro" id="IPR017884">
    <property type="entry name" value="SANT_dom"/>
</dbReference>
<dbReference type="Pfam" id="PF16495">
    <property type="entry name" value="SWIRM-assoc_1"/>
    <property type="match status" value="1"/>
</dbReference>
<evidence type="ECO:0008006" key="10">
    <source>
        <dbReference type="Google" id="ProtNLM"/>
    </source>
</evidence>
<keyword evidence="1" id="KW-0805">Transcription regulation</keyword>
<comment type="caution">
    <text evidence="8">The sequence shown here is derived from an EMBL/GenBank/DDBJ whole genome shotgun (WGS) entry which is preliminary data.</text>
</comment>
<feature type="domain" description="SWIRM" evidence="6">
    <location>
        <begin position="61"/>
        <end position="157"/>
    </location>
</feature>
<evidence type="ECO:0000256" key="5">
    <source>
        <dbReference type="SAM" id="MobiDB-lite"/>
    </source>
</evidence>
<reference evidence="8 9" key="1">
    <citation type="journal article" date="2021" name="Genome Biol.">
        <title>AFLAP: assembly-free linkage analysis pipeline using k-mers from genome sequencing data.</title>
        <authorList>
            <person name="Fletcher K."/>
            <person name="Zhang L."/>
            <person name="Gil J."/>
            <person name="Han R."/>
            <person name="Cavanaugh K."/>
            <person name="Michelmore R."/>
        </authorList>
    </citation>
    <scope>NUCLEOTIDE SEQUENCE [LARGE SCALE GENOMIC DNA]</scope>
    <source>
        <strain evidence="8 9">SF5</strain>
    </source>
</reference>
<evidence type="ECO:0000256" key="1">
    <source>
        <dbReference type="ARBA" id="ARBA00023015"/>
    </source>
</evidence>
<dbReference type="InterPro" id="IPR009057">
    <property type="entry name" value="Homeodomain-like_sf"/>
</dbReference>
<dbReference type="Gene3D" id="1.10.10.60">
    <property type="entry name" value="Homeodomain-like"/>
    <property type="match status" value="1"/>
</dbReference>
<dbReference type="InterPro" id="IPR032451">
    <property type="entry name" value="SMARCC_C"/>
</dbReference>
<dbReference type="Proteomes" id="UP000294530">
    <property type="component" value="Unassembled WGS sequence"/>
</dbReference>
<dbReference type="RefSeq" id="XP_067819334.1">
    <property type="nucleotide sequence ID" value="XM_067960460.1"/>
</dbReference>